<name>A0ABW3VG66_9PSEU</name>
<dbReference type="Gene3D" id="1.10.3720.10">
    <property type="entry name" value="MetI-like"/>
    <property type="match status" value="1"/>
</dbReference>
<evidence type="ECO:0000256" key="2">
    <source>
        <dbReference type="ARBA" id="ARBA00022448"/>
    </source>
</evidence>
<dbReference type="Pfam" id="PF00528">
    <property type="entry name" value="BPD_transp_1"/>
    <property type="match status" value="1"/>
</dbReference>
<evidence type="ECO:0000256" key="3">
    <source>
        <dbReference type="ARBA" id="ARBA00022475"/>
    </source>
</evidence>
<keyword evidence="3" id="KW-1003">Cell membrane</keyword>
<evidence type="ECO:0000313" key="9">
    <source>
        <dbReference type="EMBL" id="MFD1234271.1"/>
    </source>
</evidence>
<comment type="subcellular location">
    <subcellularLocation>
        <location evidence="1 7">Cell membrane</location>
        <topology evidence="1 7">Multi-pass membrane protein</topology>
    </subcellularLocation>
</comment>
<evidence type="ECO:0000256" key="7">
    <source>
        <dbReference type="RuleBase" id="RU363032"/>
    </source>
</evidence>
<evidence type="ECO:0000256" key="6">
    <source>
        <dbReference type="ARBA" id="ARBA00023136"/>
    </source>
</evidence>
<protein>
    <submittedName>
        <fullName evidence="9">ABC transporter permease</fullName>
    </submittedName>
</protein>
<dbReference type="PROSITE" id="PS50928">
    <property type="entry name" value="ABC_TM1"/>
    <property type="match status" value="1"/>
</dbReference>
<comment type="caution">
    <text evidence="9">The sequence shown here is derived from an EMBL/GenBank/DDBJ whole genome shotgun (WGS) entry which is preliminary data.</text>
</comment>
<feature type="transmembrane region" description="Helical" evidence="7">
    <location>
        <begin position="12"/>
        <end position="32"/>
    </location>
</feature>
<dbReference type="RefSeq" id="WP_346094455.1">
    <property type="nucleotide sequence ID" value="NZ_BAABKS010000099.1"/>
</dbReference>
<comment type="similarity">
    <text evidence="7">Belongs to the binding-protein-dependent transport system permease family.</text>
</comment>
<accession>A0ABW3VG66</accession>
<feature type="transmembrane region" description="Helical" evidence="7">
    <location>
        <begin position="140"/>
        <end position="162"/>
    </location>
</feature>
<evidence type="ECO:0000256" key="1">
    <source>
        <dbReference type="ARBA" id="ARBA00004651"/>
    </source>
</evidence>
<feature type="transmembrane region" description="Helical" evidence="7">
    <location>
        <begin position="278"/>
        <end position="300"/>
    </location>
</feature>
<evidence type="ECO:0000256" key="4">
    <source>
        <dbReference type="ARBA" id="ARBA00022692"/>
    </source>
</evidence>
<keyword evidence="2 7" id="KW-0813">Transport</keyword>
<feature type="transmembrane region" description="Helical" evidence="7">
    <location>
        <begin position="106"/>
        <end position="128"/>
    </location>
</feature>
<keyword evidence="6 7" id="KW-0472">Membrane</keyword>
<keyword evidence="10" id="KW-1185">Reference proteome</keyword>
<dbReference type="SUPFAM" id="SSF161098">
    <property type="entry name" value="MetI-like"/>
    <property type="match status" value="1"/>
</dbReference>
<sequence length="313" mass="33097">MVTTRWWLRRAGLGVLVIWGAATLSFIGLHLLSGDPARIIAGGGGAVSGSSEQILARINEQYGFHEPLIVQYGRFLGQLARGDLGMSYQLNQRVTTVIGDQLGPTVALALGAAVLGFGLALVLAVGTAGRPRAESLFSTLELLFVSTPSFWVGILLLTVFSFRLGWFPVFGNEGVASLVLPWLTLALPITGTLALVMRDGLQRALEQPFATTVLARGATATRLRLRHALRHALLPVLTLSGWTLGTLLGGVVVIETVFARAGIGQVAVTAVNGRDLPVVTGVVLVATVVFVVINTALDALTRVVDPRLRGVPE</sequence>
<dbReference type="CDD" id="cd06261">
    <property type="entry name" value="TM_PBP2"/>
    <property type="match status" value="1"/>
</dbReference>
<gene>
    <name evidence="9" type="ORF">ACFQ34_13355</name>
</gene>
<dbReference type="InterPro" id="IPR000515">
    <property type="entry name" value="MetI-like"/>
</dbReference>
<feature type="transmembrane region" description="Helical" evidence="7">
    <location>
        <begin position="174"/>
        <end position="196"/>
    </location>
</feature>
<dbReference type="Proteomes" id="UP001597182">
    <property type="component" value="Unassembled WGS sequence"/>
</dbReference>
<keyword evidence="4 7" id="KW-0812">Transmembrane</keyword>
<dbReference type="PANTHER" id="PTHR43163:SF6">
    <property type="entry name" value="DIPEPTIDE TRANSPORT SYSTEM PERMEASE PROTEIN DPPB-RELATED"/>
    <property type="match status" value="1"/>
</dbReference>
<dbReference type="InterPro" id="IPR035906">
    <property type="entry name" value="MetI-like_sf"/>
</dbReference>
<evidence type="ECO:0000256" key="5">
    <source>
        <dbReference type="ARBA" id="ARBA00022989"/>
    </source>
</evidence>
<proteinExistence type="inferred from homology"/>
<dbReference type="EMBL" id="JBHTMB010000120">
    <property type="protein sequence ID" value="MFD1234271.1"/>
    <property type="molecule type" value="Genomic_DNA"/>
</dbReference>
<evidence type="ECO:0000259" key="8">
    <source>
        <dbReference type="PROSITE" id="PS50928"/>
    </source>
</evidence>
<feature type="domain" description="ABC transmembrane type-1" evidence="8">
    <location>
        <begin position="102"/>
        <end position="301"/>
    </location>
</feature>
<keyword evidence="5 7" id="KW-1133">Transmembrane helix</keyword>
<reference evidence="10" key="1">
    <citation type="journal article" date="2019" name="Int. J. Syst. Evol. Microbiol.">
        <title>The Global Catalogue of Microorganisms (GCM) 10K type strain sequencing project: providing services to taxonomists for standard genome sequencing and annotation.</title>
        <authorList>
            <consortium name="The Broad Institute Genomics Platform"/>
            <consortium name="The Broad Institute Genome Sequencing Center for Infectious Disease"/>
            <person name="Wu L."/>
            <person name="Ma J."/>
        </authorList>
    </citation>
    <scope>NUCLEOTIDE SEQUENCE [LARGE SCALE GENOMIC DNA]</scope>
    <source>
        <strain evidence="10">CCUG 49018</strain>
    </source>
</reference>
<evidence type="ECO:0000313" key="10">
    <source>
        <dbReference type="Proteomes" id="UP001597182"/>
    </source>
</evidence>
<organism evidence="9 10">
    <name type="scientific">Pseudonocardia benzenivorans</name>
    <dbReference type="NCBI Taxonomy" id="228005"/>
    <lineage>
        <taxon>Bacteria</taxon>
        <taxon>Bacillati</taxon>
        <taxon>Actinomycetota</taxon>
        <taxon>Actinomycetes</taxon>
        <taxon>Pseudonocardiales</taxon>
        <taxon>Pseudonocardiaceae</taxon>
        <taxon>Pseudonocardia</taxon>
    </lineage>
</organism>
<dbReference type="PANTHER" id="PTHR43163">
    <property type="entry name" value="DIPEPTIDE TRANSPORT SYSTEM PERMEASE PROTEIN DPPB-RELATED"/>
    <property type="match status" value="1"/>
</dbReference>
<feature type="transmembrane region" description="Helical" evidence="7">
    <location>
        <begin position="232"/>
        <end position="258"/>
    </location>
</feature>